<dbReference type="Proteomes" id="UP000298210">
    <property type="component" value="Unassembled WGS sequence"/>
</dbReference>
<protein>
    <submittedName>
        <fullName evidence="1">Uncharacterized protein</fullName>
    </submittedName>
</protein>
<dbReference type="EMBL" id="SNUX01000003">
    <property type="protein sequence ID" value="TES48499.1"/>
    <property type="molecule type" value="Genomic_DNA"/>
</dbReference>
<dbReference type="AlphaFoldDB" id="A0A4Y7WJH5"/>
<reference evidence="1 2" key="1">
    <citation type="submission" date="2019-03" db="EMBL/GenBank/DDBJ databases">
        <authorList>
            <person name="Liu G."/>
        </authorList>
    </citation>
    <scope>NUCLEOTIDE SEQUENCE [LARGE SCALE GENOMIC DNA]</scope>
    <source>
        <strain evidence="1 2">DSM 19099</strain>
    </source>
</reference>
<evidence type="ECO:0000313" key="2">
    <source>
        <dbReference type="Proteomes" id="UP000298210"/>
    </source>
</evidence>
<gene>
    <name evidence="1" type="ORF">E2L03_15445</name>
</gene>
<name>A0A4Y7WJH5_9BACI</name>
<comment type="caution">
    <text evidence="1">The sequence shown here is derived from an EMBL/GenBank/DDBJ whole genome shotgun (WGS) entry which is preliminary data.</text>
</comment>
<proteinExistence type="predicted"/>
<sequence>MVDESINELIEEGLLFEVCELAEELIEIYEKKGDNENVIKYYKIPYSAKLKPEMIGDGQE</sequence>
<evidence type="ECO:0000313" key="1">
    <source>
        <dbReference type="EMBL" id="TES48499.1"/>
    </source>
</evidence>
<dbReference type="RefSeq" id="WP_134259577.1">
    <property type="nucleotide sequence ID" value="NZ_LDIM01000014.1"/>
</dbReference>
<accession>A0A4Y7WJH5</accession>
<organism evidence="1 2">
    <name type="scientific">Shouchella lehensis</name>
    <dbReference type="NCBI Taxonomy" id="300825"/>
    <lineage>
        <taxon>Bacteria</taxon>
        <taxon>Bacillati</taxon>
        <taxon>Bacillota</taxon>
        <taxon>Bacilli</taxon>
        <taxon>Bacillales</taxon>
        <taxon>Bacillaceae</taxon>
        <taxon>Shouchella</taxon>
    </lineage>
</organism>